<feature type="compositionally biased region" description="Basic and acidic residues" evidence="1">
    <location>
        <begin position="308"/>
        <end position="320"/>
    </location>
</feature>
<feature type="region of interest" description="Disordered" evidence="1">
    <location>
        <begin position="244"/>
        <end position="366"/>
    </location>
</feature>
<feature type="compositionally biased region" description="Basic and acidic residues" evidence="1">
    <location>
        <begin position="265"/>
        <end position="279"/>
    </location>
</feature>
<dbReference type="GO" id="GO:0004540">
    <property type="term" value="F:RNA nuclease activity"/>
    <property type="evidence" value="ECO:0007669"/>
    <property type="project" value="InterPro"/>
</dbReference>
<dbReference type="EMBL" id="JABXXO010000005">
    <property type="protein sequence ID" value="KAF7777494.1"/>
    <property type="molecule type" value="Genomic_DNA"/>
</dbReference>
<comment type="caution">
    <text evidence="3">The sequence shown here is derived from an EMBL/GenBank/DDBJ whole genome shotgun (WGS) entry which is preliminary data.</text>
</comment>
<dbReference type="Proteomes" id="UP000629468">
    <property type="component" value="Unassembled WGS sequence"/>
</dbReference>
<feature type="region of interest" description="Disordered" evidence="1">
    <location>
        <begin position="169"/>
        <end position="220"/>
    </location>
</feature>
<evidence type="ECO:0000256" key="1">
    <source>
        <dbReference type="SAM" id="MobiDB-lite"/>
    </source>
</evidence>
<organism evidence="3 4">
    <name type="scientific">Agaricus bisporus var. burnettii</name>
    <dbReference type="NCBI Taxonomy" id="192524"/>
    <lineage>
        <taxon>Eukaryota</taxon>
        <taxon>Fungi</taxon>
        <taxon>Dikarya</taxon>
        <taxon>Basidiomycota</taxon>
        <taxon>Agaricomycotina</taxon>
        <taxon>Agaricomycetes</taxon>
        <taxon>Agaricomycetidae</taxon>
        <taxon>Agaricales</taxon>
        <taxon>Agaricineae</taxon>
        <taxon>Agaricaceae</taxon>
        <taxon>Agaricus</taxon>
    </lineage>
</organism>
<evidence type="ECO:0000313" key="3">
    <source>
        <dbReference type="EMBL" id="KAF7777494.1"/>
    </source>
</evidence>
<feature type="compositionally biased region" description="Polar residues" evidence="1">
    <location>
        <begin position="245"/>
        <end position="260"/>
    </location>
</feature>
<protein>
    <recommendedName>
        <fullName evidence="2">NYN domain-containing protein</fullName>
    </recommendedName>
</protein>
<evidence type="ECO:0000259" key="2">
    <source>
        <dbReference type="Pfam" id="PF01936"/>
    </source>
</evidence>
<proteinExistence type="predicted"/>
<reference evidence="3 4" key="1">
    <citation type="journal article" name="Sci. Rep.">
        <title>Telomere-to-telomere assembled and centromere annotated genomes of the two main subspecies of the button mushroom Agaricus bisporus reveal especially polymorphic chromosome ends.</title>
        <authorList>
            <person name="Sonnenberg A.S.M."/>
            <person name="Sedaghat-Telgerd N."/>
            <person name="Lavrijssen B."/>
            <person name="Ohm R.A."/>
            <person name="Hendrickx P.M."/>
            <person name="Scholtmeijer K."/>
            <person name="Baars J.J.P."/>
            <person name="van Peer A."/>
        </authorList>
    </citation>
    <scope>NUCLEOTIDE SEQUENCE [LARGE SCALE GENOMIC DNA]</scope>
    <source>
        <strain evidence="3 4">H119_p4</strain>
    </source>
</reference>
<dbReference type="Pfam" id="PF01936">
    <property type="entry name" value="NYN"/>
    <property type="match status" value="1"/>
</dbReference>
<accession>A0A8H7F4Y1</accession>
<dbReference type="InterPro" id="IPR021139">
    <property type="entry name" value="NYN"/>
</dbReference>
<feature type="domain" description="NYN" evidence="2">
    <location>
        <begin position="5"/>
        <end position="141"/>
    </location>
</feature>
<dbReference type="AlphaFoldDB" id="A0A8H7F4Y1"/>
<sequence length="433" mass="47349">MPQPRIRMFWDLVSCPPPPDYASPAEILKDVRQFTSKFGIVNSIKAYWDCNKSRQLNGSICAAMPSIGVNLVDCTSMPGYSDDALTKMLIVDTLISAMDDPGSDEKDILMIVSGDESVLYPISLLMFRNYTVFLVVPDENSIPCFQATRVFSWYQDVLSCISNLDTEQSTSASGMLSPPQRSVTSGHRFPPSRPPAPFTTSAMTPESKDDNSLPHHPILPVWKSPQASAFSNLGNNHAEEIPATLKSSNPSKHNEIQPSQVPKPISEEPARQSEVDDWRASGGWSTSGGWTMTGANWDSNPVSPAPKPDVKPKKPQREPKAASVQQPKITQPPPKKSQSGPSSVSAQASHPGEKPRSPASNPAFEPLLEILRQAENQSMKRSQLGEHLAKRKGLYSLAGANGFSKYIELAVKFNLVMLRGVDGLQTVKLKKKV</sequence>
<gene>
    <name evidence="3" type="ORF">Agabi119p4_3566</name>
</gene>
<feature type="compositionally biased region" description="Low complexity" evidence="1">
    <location>
        <begin position="281"/>
        <end position="294"/>
    </location>
</feature>
<feature type="compositionally biased region" description="Polar residues" evidence="1">
    <location>
        <begin position="169"/>
        <end position="185"/>
    </location>
</feature>
<evidence type="ECO:0000313" key="4">
    <source>
        <dbReference type="Proteomes" id="UP000629468"/>
    </source>
</evidence>
<name>A0A8H7F4Y1_AGABI</name>
<feature type="compositionally biased region" description="Low complexity" evidence="1">
    <location>
        <begin position="336"/>
        <end position="349"/>
    </location>
</feature>